<organism evidence="2 3">
    <name type="scientific">Streptomyces poriferorum</name>
    <dbReference type="NCBI Taxonomy" id="2798799"/>
    <lineage>
        <taxon>Bacteria</taxon>
        <taxon>Bacillati</taxon>
        <taxon>Actinomycetota</taxon>
        <taxon>Actinomycetes</taxon>
        <taxon>Kitasatosporales</taxon>
        <taxon>Streptomycetaceae</taxon>
        <taxon>Streptomyces</taxon>
    </lineage>
</organism>
<accession>A0ABY9INJ9</accession>
<protein>
    <submittedName>
        <fullName evidence="2">Uncharacterized protein</fullName>
    </submittedName>
</protein>
<name>A0ABY9INJ9_9ACTN</name>
<reference evidence="2 3" key="1">
    <citation type="submission" date="2023-03" db="EMBL/GenBank/DDBJ databases">
        <title>Isolation and description of six Streptomyces strains from soil environments, able to metabolize different microbial glucans.</title>
        <authorList>
            <person name="Widen T."/>
            <person name="Larsbrink J."/>
        </authorList>
    </citation>
    <scope>NUCLEOTIDE SEQUENCE [LARGE SCALE GENOMIC DNA]</scope>
    <source>
        <strain evidence="2 3">Alt2</strain>
    </source>
</reference>
<evidence type="ECO:0000313" key="3">
    <source>
        <dbReference type="Proteomes" id="UP001235744"/>
    </source>
</evidence>
<dbReference type="RefSeq" id="WP_306071499.1">
    <property type="nucleotide sequence ID" value="NZ_CP120988.1"/>
</dbReference>
<sequence length="367" mass="39375">MYARLPQRQSPLPERAAGASRRPSDPVPRLAALQRSIGNAAVTRALTGTPVQRYTEPDAERDIADTVPYDRISQNGMIAVSGRQEAYADAQLIEAASSALAASERVRIRLEAGREVVVGGRVLHRVLPVFASREAAEAAQANSEHEPLAGESAEARGTKLDSYRQSVVQPPAALGLLLQDVARLVGRGRPSDGSVNGVHQRLLALAMENQGATWAAANVPLNPLLDPVEYLKTAGRLIGVIVMEYAGSREPERVMQELLITMPNDCQAAAQRLLGTRMGELQQARAEPAVGQNHYVNLSDAPGRWNNHFGAVIMRDGDDTLTFEAAADSTSRIGEGKSLGYFALYGKHGTSQSFDEDLRRQNAAGGG</sequence>
<keyword evidence="3" id="KW-1185">Reference proteome</keyword>
<dbReference type="EMBL" id="CP120988">
    <property type="protein sequence ID" value="WLQ56695.1"/>
    <property type="molecule type" value="Genomic_DNA"/>
</dbReference>
<dbReference type="Proteomes" id="UP001235744">
    <property type="component" value="Chromosome"/>
</dbReference>
<evidence type="ECO:0000256" key="1">
    <source>
        <dbReference type="SAM" id="MobiDB-lite"/>
    </source>
</evidence>
<proteinExistence type="predicted"/>
<gene>
    <name evidence="2" type="ORF">P8A19_15120</name>
</gene>
<feature type="region of interest" description="Disordered" evidence="1">
    <location>
        <begin position="1"/>
        <end position="28"/>
    </location>
</feature>
<evidence type="ECO:0000313" key="2">
    <source>
        <dbReference type="EMBL" id="WLQ56695.1"/>
    </source>
</evidence>